<reference evidence="1" key="2">
    <citation type="submission" date="2022-01" db="EMBL/GenBank/DDBJ databases">
        <authorList>
            <person name="Yamashiro T."/>
            <person name="Shiraishi A."/>
            <person name="Satake H."/>
            <person name="Nakayama K."/>
        </authorList>
    </citation>
    <scope>NUCLEOTIDE SEQUENCE</scope>
</reference>
<reference evidence="1" key="1">
    <citation type="journal article" date="2022" name="Int. J. Mol. Sci.">
        <title>Draft Genome of Tanacetum Coccineum: Genomic Comparison of Closely Related Tanacetum-Family Plants.</title>
        <authorList>
            <person name="Yamashiro T."/>
            <person name="Shiraishi A."/>
            <person name="Nakayama K."/>
            <person name="Satake H."/>
        </authorList>
    </citation>
    <scope>NUCLEOTIDE SEQUENCE</scope>
</reference>
<sequence length="183" mass="20362">MGEADVILCIEIKCENKGIVVTQSHCIEKILQKLNREDCSPVNTPIDPVGKVKPNTGKPVDQTEYSRAIGCLMYVMTSTRPDIAYAVFLLGGGAISWASKKQTCITDSTMESEFVTLSTAGIEGEWLRNLMHEIPMWPKPISPISIRCDSVLMMAKAYSQVYNGKSKHLGVRHSMIKKLIMKR</sequence>
<protein>
    <recommendedName>
        <fullName evidence="3">Zinc finger, CCHC-type</fullName>
    </recommendedName>
</protein>
<dbReference type="EMBL" id="BQNB010017801">
    <property type="protein sequence ID" value="GJT67368.1"/>
    <property type="molecule type" value="Genomic_DNA"/>
</dbReference>
<proteinExistence type="predicted"/>
<evidence type="ECO:0000313" key="1">
    <source>
        <dbReference type="EMBL" id="GJT67368.1"/>
    </source>
</evidence>
<name>A0ABQ5FWV8_9ASTR</name>
<comment type="caution">
    <text evidence="1">The sequence shown here is derived from an EMBL/GenBank/DDBJ whole genome shotgun (WGS) entry which is preliminary data.</text>
</comment>
<keyword evidence="2" id="KW-1185">Reference proteome</keyword>
<gene>
    <name evidence="1" type="ORF">Tco_1018848</name>
</gene>
<organism evidence="1 2">
    <name type="scientific">Tanacetum coccineum</name>
    <dbReference type="NCBI Taxonomy" id="301880"/>
    <lineage>
        <taxon>Eukaryota</taxon>
        <taxon>Viridiplantae</taxon>
        <taxon>Streptophyta</taxon>
        <taxon>Embryophyta</taxon>
        <taxon>Tracheophyta</taxon>
        <taxon>Spermatophyta</taxon>
        <taxon>Magnoliopsida</taxon>
        <taxon>eudicotyledons</taxon>
        <taxon>Gunneridae</taxon>
        <taxon>Pentapetalae</taxon>
        <taxon>asterids</taxon>
        <taxon>campanulids</taxon>
        <taxon>Asterales</taxon>
        <taxon>Asteraceae</taxon>
        <taxon>Asteroideae</taxon>
        <taxon>Anthemideae</taxon>
        <taxon>Anthemidinae</taxon>
        <taxon>Tanacetum</taxon>
    </lineage>
</organism>
<accession>A0ABQ5FWV8</accession>
<dbReference type="PANTHER" id="PTHR11439">
    <property type="entry name" value="GAG-POL-RELATED RETROTRANSPOSON"/>
    <property type="match status" value="1"/>
</dbReference>
<evidence type="ECO:0000313" key="2">
    <source>
        <dbReference type="Proteomes" id="UP001151760"/>
    </source>
</evidence>
<dbReference type="Proteomes" id="UP001151760">
    <property type="component" value="Unassembled WGS sequence"/>
</dbReference>
<evidence type="ECO:0008006" key="3">
    <source>
        <dbReference type="Google" id="ProtNLM"/>
    </source>
</evidence>
<dbReference type="CDD" id="cd09272">
    <property type="entry name" value="RNase_HI_RT_Ty1"/>
    <property type="match status" value="1"/>
</dbReference>
<dbReference type="PANTHER" id="PTHR11439:SF521">
    <property type="entry name" value="RNA-DIRECTED DNA POLYMERASE"/>
    <property type="match status" value="1"/>
</dbReference>